<comment type="caution">
    <text evidence="1">The sequence shown here is derived from an EMBL/GenBank/DDBJ whole genome shotgun (WGS) entry which is preliminary data.</text>
</comment>
<dbReference type="EMBL" id="BMOM01000002">
    <property type="protein sequence ID" value="GGL98120.1"/>
    <property type="molecule type" value="Genomic_DNA"/>
</dbReference>
<name>A0ABQ2GIL2_9DEIO</name>
<evidence type="ECO:0000313" key="1">
    <source>
        <dbReference type="EMBL" id="GGL98120.1"/>
    </source>
</evidence>
<protein>
    <submittedName>
        <fullName evidence="1">Uncharacterized protein</fullName>
    </submittedName>
</protein>
<accession>A0ABQ2GIL2</accession>
<dbReference type="RefSeq" id="WP_188900652.1">
    <property type="nucleotide sequence ID" value="NZ_BMOM01000002.1"/>
</dbReference>
<sequence length="63" mass="6530">MAYTLTRTVGLPHAHSDIGNWAESAGVLSLLVEAAFVVLTVVQLRLPASGPTLSLAPSGTQSR</sequence>
<reference evidence="2" key="1">
    <citation type="journal article" date="2019" name="Int. J. Syst. Evol. Microbiol.">
        <title>The Global Catalogue of Microorganisms (GCM) 10K type strain sequencing project: providing services to taxonomists for standard genome sequencing and annotation.</title>
        <authorList>
            <consortium name="The Broad Institute Genomics Platform"/>
            <consortium name="The Broad Institute Genome Sequencing Center for Infectious Disease"/>
            <person name="Wu L."/>
            <person name="Ma J."/>
        </authorList>
    </citation>
    <scope>NUCLEOTIDE SEQUENCE [LARGE SCALE GENOMIC DNA]</scope>
    <source>
        <strain evidence="2">JCM 15443</strain>
    </source>
</reference>
<proteinExistence type="predicted"/>
<gene>
    <name evidence="1" type="ORF">GCM10010841_03120</name>
</gene>
<dbReference type="Proteomes" id="UP000661918">
    <property type="component" value="Unassembled WGS sequence"/>
</dbReference>
<organism evidence="1 2">
    <name type="scientific">Deinococcus aerophilus</name>
    <dbReference type="NCBI Taxonomy" id="522488"/>
    <lineage>
        <taxon>Bacteria</taxon>
        <taxon>Thermotogati</taxon>
        <taxon>Deinococcota</taxon>
        <taxon>Deinococci</taxon>
        <taxon>Deinococcales</taxon>
        <taxon>Deinococcaceae</taxon>
        <taxon>Deinococcus</taxon>
    </lineage>
</organism>
<evidence type="ECO:0000313" key="2">
    <source>
        <dbReference type="Proteomes" id="UP000661918"/>
    </source>
</evidence>
<keyword evidence="2" id="KW-1185">Reference proteome</keyword>